<dbReference type="AlphaFoldDB" id="A0A813XLD0"/>
<dbReference type="Proteomes" id="UP000663879">
    <property type="component" value="Unassembled WGS sequence"/>
</dbReference>
<evidence type="ECO:0000313" key="2">
    <source>
        <dbReference type="Proteomes" id="UP000663879"/>
    </source>
</evidence>
<organism evidence="1 2">
    <name type="scientific">Brachionus calyciflorus</name>
    <dbReference type="NCBI Taxonomy" id="104777"/>
    <lineage>
        <taxon>Eukaryota</taxon>
        <taxon>Metazoa</taxon>
        <taxon>Spiralia</taxon>
        <taxon>Gnathifera</taxon>
        <taxon>Rotifera</taxon>
        <taxon>Eurotatoria</taxon>
        <taxon>Monogononta</taxon>
        <taxon>Pseudotrocha</taxon>
        <taxon>Ploima</taxon>
        <taxon>Brachionidae</taxon>
        <taxon>Brachionus</taxon>
    </lineage>
</organism>
<dbReference type="EMBL" id="CAJNOC010001458">
    <property type="protein sequence ID" value="CAF0866623.1"/>
    <property type="molecule type" value="Genomic_DNA"/>
</dbReference>
<proteinExistence type="predicted"/>
<keyword evidence="2" id="KW-1185">Reference proteome</keyword>
<accession>A0A813XLD0</accession>
<comment type="caution">
    <text evidence="1">The sequence shown here is derived from an EMBL/GenBank/DDBJ whole genome shotgun (WGS) entry which is preliminary data.</text>
</comment>
<evidence type="ECO:0000313" key="1">
    <source>
        <dbReference type="EMBL" id="CAF0866623.1"/>
    </source>
</evidence>
<protein>
    <submittedName>
        <fullName evidence="1">Uncharacterized protein</fullName>
    </submittedName>
</protein>
<gene>
    <name evidence="1" type="ORF">OXX778_LOCUS9715</name>
</gene>
<reference evidence="1" key="1">
    <citation type="submission" date="2021-02" db="EMBL/GenBank/DDBJ databases">
        <authorList>
            <person name="Nowell W R."/>
        </authorList>
    </citation>
    <scope>NUCLEOTIDE SEQUENCE</scope>
    <source>
        <strain evidence="1">Ploen Becks lab</strain>
    </source>
</reference>
<sequence>MVEMQNRQANYLIKSLKNLKNDPCDFTIEDVLMFTFDIGRMNCIFKQSDQELIGSLINDSIKQIDKWIFKRGNRFDRNNAPYNLMLRSGIQFMLDSFKDFTVCNNEKLQDTFKLFKETQSIEKFDEALQNWKISNATPNEDDFIFTLEELSRPQNVPESHHWWL</sequence>
<name>A0A813XLD0_9BILA</name>
<dbReference type="OrthoDB" id="7408822at2759"/>